<keyword evidence="3" id="KW-1185">Reference proteome</keyword>
<protein>
    <submittedName>
        <fullName evidence="2">Uncharacterized protein</fullName>
    </submittedName>
</protein>
<keyword evidence="1" id="KW-1133">Transmembrane helix</keyword>
<proteinExistence type="predicted"/>
<dbReference type="EMBL" id="JBELOE010000210">
    <property type="protein sequence ID" value="MER2492326.1"/>
    <property type="molecule type" value="Genomic_DNA"/>
</dbReference>
<name>A0ABV1RHU8_9ALTE</name>
<accession>A0ABV1RHU8</accession>
<keyword evidence="1" id="KW-0812">Transmembrane</keyword>
<evidence type="ECO:0000313" key="2">
    <source>
        <dbReference type="EMBL" id="MER2492326.1"/>
    </source>
</evidence>
<reference evidence="2 3" key="1">
    <citation type="submission" date="2024-06" db="EMBL/GenBank/DDBJ databases">
        <authorList>
            <person name="Chen R.Y."/>
        </authorList>
    </citation>
    <scope>NUCLEOTIDE SEQUENCE [LARGE SCALE GENOMIC DNA]</scope>
    <source>
        <strain evidence="2 3">D2</strain>
    </source>
</reference>
<comment type="caution">
    <text evidence="2">The sequence shown here is derived from an EMBL/GenBank/DDBJ whole genome shotgun (WGS) entry which is preliminary data.</text>
</comment>
<feature type="transmembrane region" description="Helical" evidence="1">
    <location>
        <begin position="6"/>
        <end position="39"/>
    </location>
</feature>
<evidence type="ECO:0000313" key="3">
    <source>
        <dbReference type="Proteomes" id="UP001467690"/>
    </source>
</evidence>
<keyword evidence="1" id="KW-0472">Membrane</keyword>
<feature type="transmembrane region" description="Helical" evidence="1">
    <location>
        <begin position="51"/>
        <end position="75"/>
    </location>
</feature>
<organism evidence="2 3">
    <name type="scientific">Catenovulum sediminis</name>
    <dbReference type="NCBI Taxonomy" id="1740262"/>
    <lineage>
        <taxon>Bacteria</taxon>
        <taxon>Pseudomonadati</taxon>
        <taxon>Pseudomonadota</taxon>
        <taxon>Gammaproteobacteria</taxon>
        <taxon>Alteromonadales</taxon>
        <taxon>Alteromonadaceae</taxon>
        <taxon>Catenovulum</taxon>
    </lineage>
</organism>
<evidence type="ECO:0000256" key="1">
    <source>
        <dbReference type="SAM" id="Phobius"/>
    </source>
</evidence>
<dbReference type="RefSeq" id="WP_350401842.1">
    <property type="nucleotide sequence ID" value="NZ_JBELOE010000210.1"/>
</dbReference>
<dbReference type="Proteomes" id="UP001467690">
    <property type="component" value="Unassembled WGS sequence"/>
</dbReference>
<sequence>MPGIAVAIVIILSLAIAGESSTLGMWVAIIGLGLVAYAFKDSKHEWMDTFWTGAFAFIVFGGGIALVIGLLSHLFT</sequence>
<gene>
    <name evidence="2" type="ORF">ABS311_10595</name>
</gene>